<gene>
    <name evidence="1" type="ORF">EDB92DRAFT_1833304</name>
</gene>
<organism evidence="1 2">
    <name type="scientific">Lactarius akahatsu</name>
    <dbReference type="NCBI Taxonomy" id="416441"/>
    <lineage>
        <taxon>Eukaryota</taxon>
        <taxon>Fungi</taxon>
        <taxon>Dikarya</taxon>
        <taxon>Basidiomycota</taxon>
        <taxon>Agaricomycotina</taxon>
        <taxon>Agaricomycetes</taxon>
        <taxon>Russulales</taxon>
        <taxon>Russulaceae</taxon>
        <taxon>Lactarius</taxon>
    </lineage>
</organism>
<evidence type="ECO:0000313" key="2">
    <source>
        <dbReference type="Proteomes" id="UP001201163"/>
    </source>
</evidence>
<dbReference type="GO" id="GO:0070682">
    <property type="term" value="P:proteasome regulatory particle assembly"/>
    <property type="evidence" value="ECO:0007669"/>
    <property type="project" value="InterPro"/>
</dbReference>
<dbReference type="InterPro" id="IPR038966">
    <property type="entry name" value="TMA17"/>
</dbReference>
<dbReference type="EMBL" id="JAKELL010000004">
    <property type="protein sequence ID" value="KAH8999270.1"/>
    <property type="molecule type" value="Genomic_DNA"/>
</dbReference>
<dbReference type="AlphaFoldDB" id="A0AAD4QH60"/>
<proteinExistence type="predicted"/>
<accession>A0AAD4QH60</accession>
<dbReference type="GO" id="GO:0030674">
    <property type="term" value="F:protein-macromolecule adaptor activity"/>
    <property type="evidence" value="ECO:0007669"/>
    <property type="project" value="TreeGrafter"/>
</dbReference>
<comment type="caution">
    <text evidence="1">The sequence shown here is derived from an EMBL/GenBank/DDBJ whole genome shotgun (WGS) entry which is preliminary data.</text>
</comment>
<dbReference type="PANTHER" id="PTHR40422">
    <property type="entry name" value="TRANSLATION MACHINERY-ASSOCIATED PROTEIN 17"/>
    <property type="match status" value="1"/>
</dbReference>
<keyword evidence="2" id="KW-1185">Reference proteome</keyword>
<protein>
    <submittedName>
        <fullName evidence="1">Uncharacterized protein</fullName>
    </submittedName>
</protein>
<name>A0AAD4QH60_9AGAM</name>
<reference evidence="1" key="1">
    <citation type="submission" date="2022-01" db="EMBL/GenBank/DDBJ databases">
        <title>Comparative genomics reveals a dynamic genome evolution in the ectomycorrhizal milk-cap (Lactarius) mushrooms.</title>
        <authorList>
            <consortium name="DOE Joint Genome Institute"/>
            <person name="Lebreton A."/>
            <person name="Tang N."/>
            <person name="Kuo A."/>
            <person name="LaButti K."/>
            <person name="Drula E."/>
            <person name="Barry K."/>
            <person name="Clum A."/>
            <person name="Lipzen A."/>
            <person name="Mousain D."/>
            <person name="Ng V."/>
            <person name="Wang R."/>
            <person name="Wang X."/>
            <person name="Dai Y."/>
            <person name="Henrissat B."/>
            <person name="Grigoriev I.V."/>
            <person name="Guerin-Laguette A."/>
            <person name="Yu F."/>
            <person name="Martin F.M."/>
        </authorList>
    </citation>
    <scope>NUCLEOTIDE SEQUENCE</scope>
    <source>
        <strain evidence="1">QP</strain>
    </source>
</reference>
<sequence length="132" mass="14783">MEYYPKHPQPFSFSDALKFDVATITEEITRLQNSLRHLNRTQDELRAYSDGPELAQVLRENEAVIASQEERVSMLNMALIERGVVTSGSHYELTIQPPAVAAVDEQQEIVGPTRRMVVDNLGEVDDDGGIVL</sequence>
<dbReference type="Proteomes" id="UP001201163">
    <property type="component" value="Unassembled WGS sequence"/>
</dbReference>
<evidence type="ECO:0000313" key="1">
    <source>
        <dbReference type="EMBL" id="KAH8999270.1"/>
    </source>
</evidence>
<dbReference type="PANTHER" id="PTHR40422:SF1">
    <property type="entry name" value="TRANSLATION MACHINERY-ASSOCIATED PROTEIN 17"/>
    <property type="match status" value="1"/>
</dbReference>